<dbReference type="PROSITE" id="PS50043">
    <property type="entry name" value="HTH_LUXR_2"/>
    <property type="match status" value="1"/>
</dbReference>
<evidence type="ECO:0000256" key="3">
    <source>
        <dbReference type="ARBA" id="ARBA00023163"/>
    </source>
</evidence>
<dbReference type="CDD" id="cd06170">
    <property type="entry name" value="LuxR_C_like"/>
    <property type="match status" value="1"/>
</dbReference>
<keyword evidence="1" id="KW-0805">Transcription regulation</keyword>
<evidence type="ECO:0000256" key="1">
    <source>
        <dbReference type="ARBA" id="ARBA00023015"/>
    </source>
</evidence>
<dbReference type="AlphaFoldDB" id="A0A2T5K6G2"/>
<dbReference type="SUPFAM" id="SSF46894">
    <property type="entry name" value="C-terminal effector domain of the bipartite response regulators"/>
    <property type="match status" value="1"/>
</dbReference>
<comment type="caution">
    <text evidence="5">The sequence shown here is derived from an EMBL/GenBank/DDBJ whole genome shotgun (WGS) entry which is preliminary data.</text>
</comment>
<dbReference type="GO" id="GO:0003677">
    <property type="term" value="F:DNA binding"/>
    <property type="evidence" value="ECO:0007669"/>
    <property type="project" value="UniProtKB-KW"/>
</dbReference>
<dbReference type="Pfam" id="PF03472">
    <property type="entry name" value="Autoind_bind"/>
    <property type="match status" value="1"/>
</dbReference>
<keyword evidence="6" id="KW-1185">Reference proteome</keyword>
<sequence>MTLRSFSALTDQEPLFRDLAPAGSYVALRVGFLAPEEESNLFPSEWIRFYTTHAYGMKDPLTRWAATANGATRWSSVTLPDEAGVMAAYRLHGLRYGCVIGLPARISRSRKRTFGIFARSDREMTNAEIGALRASLAELHAPERDALTQSQAEVLRMLSEGVRYKEIAWRLGITEGAVKARFKAACQRLGARTAVQAANIAQKRGLL</sequence>
<dbReference type="InterPro" id="IPR036388">
    <property type="entry name" value="WH-like_DNA-bd_sf"/>
</dbReference>
<evidence type="ECO:0000256" key="2">
    <source>
        <dbReference type="ARBA" id="ARBA00023125"/>
    </source>
</evidence>
<gene>
    <name evidence="5" type="ORF">C8J28_110138</name>
</gene>
<evidence type="ECO:0000313" key="5">
    <source>
        <dbReference type="EMBL" id="PTR18013.1"/>
    </source>
</evidence>
<dbReference type="InterPro" id="IPR000792">
    <property type="entry name" value="Tscrpt_reg_LuxR_C"/>
</dbReference>
<dbReference type="PANTHER" id="PTHR44688:SF16">
    <property type="entry name" value="DNA-BINDING TRANSCRIPTIONAL ACTIVATOR DEVR_DOSR"/>
    <property type="match status" value="1"/>
</dbReference>
<feature type="domain" description="HTH luxR-type" evidence="4">
    <location>
        <begin position="140"/>
        <end position="205"/>
    </location>
</feature>
<dbReference type="Proteomes" id="UP000244060">
    <property type="component" value="Unassembled WGS sequence"/>
</dbReference>
<dbReference type="Gene3D" id="1.10.10.10">
    <property type="entry name" value="Winged helix-like DNA-binding domain superfamily/Winged helix DNA-binding domain"/>
    <property type="match status" value="1"/>
</dbReference>
<dbReference type="InterPro" id="IPR016032">
    <property type="entry name" value="Sig_transdc_resp-reg_C-effctor"/>
</dbReference>
<evidence type="ECO:0000313" key="6">
    <source>
        <dbReference type="Proteomes" id="UP000244060"/>
    </source>
</evidence>
<protein>
    <submittedName>
        <fullName evidence="5">LuxR family transcriptional regulator</fullName>
    </submittedName>
</protein>
<dbReference type="EMBL" id="QAOT01000010">
    <property type="protein sequence ID" value="PTR18013.1"/>
    <property type="molecule type" value="Genomic_DNA"/>
</dbReference>
<evidence type="ECO:0000259" key="4">
    <source>
        <dbReference type="PROSITE" id="PS50043"/>
    </source>
</evidence>
<dbReference type="Pfam" id="PF00196">
    <property type="entry name" value="GerE"/>
    <property type="match status" value="1"/>
</dbReference>
<dbReference type="InterPro" id="IPR036693">
    <property type="entry name" value="TF_LuxR_autoind-bd_dom_sf"/>
</dbReference>
<keyword evidence="2" id="KW-0238">DNA-binding</keyword>
<dbReference type="InterPro" id="IPR005143">
    <property type="entry name" value="TF_LuxR_autoind-bd_dom"/>
</dbReference>
<dbReference type="Gene3D" id="3.30.450.80">
    <property type="entry name" value="Transcription factor LuxR-like, autoinducer-binding domain"/>
    <property type="match status" value="1"/>
</dbReference>
<dbReference type="GO" id="GO:0006355">
    <property type="term" value="P:regulation of DNA-templated transcription"/>
    <property type="evidence" value="ECO:0007669"/>
    <property type="project" value="InterPro"/>
</dbReference>
<dbReference type="SMART" id="SM00421">
    <property type="entry name" value="HTH_LUXR"/>
    <property type="match status" value="1"/>
</dbReference>
<keyword evidence="3" id="KW-0804">Transcription</keyword>
<dbReference type="RefSeq" id="WP_011910092.1">
    <property type="nucleotide sequence ID" value="NZ_CP089966.1"/>
</dbReference>
<accession>A0A2T5K6G2</accession>
<dbReference type="OrthoDB" id="7826109at2"/>
<dbReference type="SUPFAM" id="SSF75516">
    <property type="entry name" value="Pheromone-binding domain of LuxR-like quorum-sensing transcription factors"/>
    <property type="match status" value="1"/>
</dbReference>
<name>A0A2T5K6G2_9RHOB</name>
<organism evidence="5 6">
    <name type="scientific">Cereibacter azotoformans</name>
    <dbReference type="NCBI Taxonomy" id="43057"/>
    <lineage>
        <taxon>Bacteria</taxon>
        <taxon>Pseudomonadati</taxon>
        <taxon>Pseudomonadota</taxon>
        <taxon>Alphaproteobacteria</taxon>
        <taxon>Rhodobacterales</taxon>
        <taxon>Paracoccaceae</taxon>
        <taxon>Cereibacter</taxon>
    </lineage>
</organism>
<reference evidence="5 6" key="1">
    <citation type="submission" date="2018-04" db="EMBL/GenBank/DDBJ databases">
        <title>Genomic Encyclopedia of Type Strains, Phase III (KMG-III): the genomes of soil and plant-associated and newly described type strains.</title>
        <authorList>
            <person name="Whitman W."/>
        </authorList>
    </citation>
    <scope>NUCLEOTIDE SEQUENCE [LARGE SCALE GENOMIC DNA]</scope>
    <source>
        <strain evidence="5 6">KA25</strain>
    </source>
</reference>
<dbReference type="PANTHER" id="PTHR44688">
    <property type="entry name" value="DNA-BINDING TRANSCRIPTIONAL ACTIVATOR DEVR_DOSR"/>
    <property type="match status" value="1"/>
</dbReference>
<proteinExistence type="predicted"/>